<accession>A0ACC3YUA2</accession>
<name>A0ACC3YUA2_COLTU</name>
<dbReference type="EMBL" id="VUJX02000006">
    <property type="protein sequence ID" value="KAL0935475.1"/>
    <property type="molecule type" value="Genomic_DNA"/>
</dbReference>
<comment type="caution">
    <text evidence="1">The sequence shown here is derived from an EMBL/GenBank/DDBJ whole genome shotgun (WGS) entry which is preliminary data.</text>
</comment>
<organism evidence="1 2">
    <name type="scientific">Colletotrichum truncatum</name>
    <name type="common">Anthracnose fungus</name>
    <name type="synonym">Colletotrichum capsici</name>
    <dbReference type="NCBI Taxonomy" id="5467"/>
    <lineage>
        <taxon>Eukaryota</taxon>
        <taxon>Fungi</taxon>
        <taxon>Dikarya</taxon>
        <taxon>Ascomycota</taxon>
        <taxon>Pezizomycotina</taxon>
        <taxon>Sordariomycetes</taxon>
        <taxon>Hypocreomycetidae</taxon>
        <taxon>Glomerellales</taxon>
        <taxon>Glomerellaceae</taxon>
        <taxon>Colletotrichum</taxon>
        <taxon>Colletotrichum truncatum species complex</taxon>
    </lineage>
</organism>
<protein>
    <submittedName>
        <fullName evidence="1">Vegetative incompatibility protein HET-E-1-like protein 15</fullName>
    </submittedName>
</protein>
<sequence>MEVDGHTAGRPSSGAWSNFHGQGVQNSGNFHVGGSLNIGVHDLSEPASRFLADLRSTDPRDDKARIERTKGGLLRDSYRWIIDHDDFRRWRDDKESRLLWIKGDPGKGKTMLLCGIINELGKLPTKSHLLAYFFCQATDVRLNNAAAVLRGLIYLLLCQRKSLLARVREKYDHAGKSLFEDVNSWDALSRMLFVILQDPSLRNTYLIIDALDECETGLDQLLHLILELSSSTQAKLIVSSRNWPSIEQKLQTAGSRAMLSLELKENAEQVSRAIEIYITRCVSELSALQGDAHLQDQIRRKIQDKANGTFLWVALVVQELREAQSWEVEEVMDEVPVGLNELYERMMRQIKRLGRKNPDFCQQLLSTVVTAYRPMHLEELRVLTSLPPNISNSQQNVTKIAAMCGSFLTIRDDIVYIIHQSAKDFLKADRFLFPSGIVHEHDAIFSRSLQVMSRTLRRDAYNLGAPGFAIDHFETPDPDPLAPVRYSCLHWVNHLIDASTGGHQHSEIRDDGSVDVFLRRHYLHWLEALSLMRSLSQGIVAVSQLLSLAESHFKSPILTSLIRDALRFIRYHRVGIESSPLEVYNSALVFSPARSIIREQYRTEEPGWISIKPGVEDEWNACLQTFEGHDNSVVSVAVSRDGCQLASASWDGTTKLWDMTTGQCERTLESGRYLSIKSVAFSHDGRQLASASSDATVKLWDTTTGRCEQTLKGHNGGVNSIAFSHDSCQLASAWDHGTIELWDTTTGRCKQAFEGHSSSVESVAFSHDSRQLASASYDGNVKLWDTATSQCKCQWTLEGHSDWVTSVAFSRDDYQLASASHDGTIKLWDITTGLCTQTLEGHGGWVNSVTFLHNSHQLASAWDDGTIKLWDIITGQCEQTLEGHSDRVTSVAFSQDSCQLVSASHDTTIKLWDIIIGQYKQTLDRHHDSVLSIAFSRNGRQLASASADHTVKLWDITTGQCKHTLEGHGGLVWSVAFSHDDCQLVSASKDSTIKVWDTTTGQCKQTLEGHSGWIISIAFSYDSRQLVSTSQDDTVKLWDITTGQCKQTFEGFSSRVNSIAFSHDDCQLASAWDNGTIKLWDITKGQYKQALEGHSDEVTSIAFSRHGCKLASASKDSTIKLWNTTTGQCEQVLEGPGVWVNSVAFSHDGRQLASATSYGIIALQDTATGSYERVFDLGRRVDKLAFSETGLQLHTDIGTIGLEVQPATSSNLLLSATSTKAPQFIGHNLWEWALDTGRRLYTIAFSEAEAEEQSIETPCLLGYGVSVDGAWVTKDSRNILWLPSEYRPVISGGKVSTVAVKGSTVAIGGGSGRVLLLHFSFRDST</sequence>
<gene>
    <name evidence="1" type="ORF">CTRU02_210066</name>
</gene>
<dbReference type="Proteomes" id="UP000805649">
    <property type="component" value="Unassembled WGS sequence"/>
</dbReference>
<proteinExistence type="predicted"/>
<keyword evidence="2" id="KW-1185">Reference proteome</keyword>
<reference evidence="1 2" key="1">
    <citation type="journal article" date="2020" name="Phytopathology">
        <title>Genome Sequence Resources of Colletotrichum truncatum, C. plurivorum, C. musicola, and C. sojae: Four Species Pathogenic to Soybean (Glycine max).</title>
        <authorList>
            <person name="Rogerio F."/>
            <person name="Boufleur T.R."/>
            <person name="Ciampi-Guillardi M."/>
            <person name="Sukno S.A."/>
            <person name="Thon M.R."/>
            <person name="Massola Junior N.S."/>
            <person name="Baroncelli R."/>
        </authorList>
    </citation>
    <scope>NUCLEOTIDE SEQUENCE [LARGE SCALE GENOMIC DNA]</scope>
    <source>
        <strain evidence="1 2">CMES1059</strain>
    </source>
</reference>
<evidence type="ECO:0000313" key="2">
    <source>
        <dbReference type="Proteomes" id="UP000805649"/>
    </source>
</evidence>
<evidence type="ECO:0000313" key="1">
    <source>
        <dbReference type="EMBL" id="KAL0935475.1"/>
    </source>
</evidence>